<dbReference type="WBParaSite" id="PSAMB.scaffold6165size10040.g28001.t1">
    <property type="protein sequence ID" value="PSAMB.scaffold6165size10040.g28001.t1"/>
    <property type="gene ID" value="PSAMB.scaffold6165size10040.g28001"/>
</dbReference>
<dbReference type="GO" id="GO:0005366">
    <property type="term" value="F:myo-inositol:proton symporter activity"/>
    <property type="evidence" value="ECO:0007669"/>
    <property type="project" value="TreeGrafter"/>
</dbReference>
<dbReference type="InterPro" id="IPR005829">
    <property type="entry name" value="Sugar_transporter_CS"/>
</dbReference>
<dbReference type="InterPro" id="IPR003663">
    <property type="entry name" value="Sugar/inositol_transpt"/>
</dbReference>
<dbReference type="InterPro" id="IPR036259">
    <property type="entry name" value="MFS_trans_sf"/>
</dbReference>
<feature type="transmembrane region" description="Helical" evidence="7">
    <location>
        <begin position="26"/>
        <end position="55"/>
    </location>
</feature>
<feature type="transmembrane region" description="Helical" evidence="7">
    <location>
        <begin position="157"/>
        <end position="181"/>
    </location>
</feature>
<comment type="similarity">
    <text evidence="2">Belongs to the major facilitator superfamily. Sugar transporter (TC 2.A.1.1) family.</text>
</comment>
<feature type="transmembrane region" description="Helical" evidence="7">
    <location>
        <begin position="187"/>
        <end position="210"/>
    </location>
</feature>
<dbReference type="PANTHER" id="PTHR48020">
    <property type="entry name" value="PROTON MYO-INOSITOL COTRANSPORTER"/>
    <property type="match status" value="1"/>
</dbReference>
<dbReference type="Pfam" id="PF00083">
    <property type="entry name" value="Sugar_tr"/>
    <property type="match status" value="1"/>
</dbReference>
<accession>A0A914X0S3</accession>
<dbReference type="Gene3D" id="1.20.1250.20">
    <property type="entry name" value="MFS general substrate transporter like domains"/>
    <property type="match status" value="1"/>
</dbReference>
<feature type="domain" description="Major facilitator superfamily (MFS) profile" evidence="8">
    <location>
        <begin position="30"/>
        <end position="316"/>
    </location>
</feature>
<dbReference type="PANTHER" id="PTHR48020:SF12">
    <property type="entry name" value="PROTON MYO-INOSITOL COTRANSPORTER"/>
    <property type="match status" value="1"/>
</dbReference>
<dbReference type="AlphaFoldDB" id="A0A914X0S3"/>
<evidence type="ECO:0000256" key="7">
    <source>
        <dbReference type="SAM" id="Phobius"/>
    </source>
</evidence>
<dbReference type="InterPro" id="IPR020846">
    <property type="entry name" value="MFS_dom"/>
</dbReference>
<keyword evidence="5 7" id="KW-1133">Transmembrane helix</keyword>
<evidence type="ECO:0000256" key="2">
    <source>
        <dbReference type="ARBA" id="ARBA00010992"/>
    </source>
</evidence>
<reference evidence="10" key="1">
    <citation type="submission" date="2022-11" db="UniProtKB">
        <authorList>
            <consortium name="WormBaseParasite"/>
        </authorList>
    </citation>
    <scope>IDENTIFICATION</scope>
</reference>
<dbReference type="PROSITE" id="PS50850">
    <property type="entry name" value="MFS"/>
    <property type="match status" value="1"/>
</dbReference>
<comment type="subcellular location">
    <subcellularLocation>
        <location evidence="1">Membrane</location>
        <topology evidence="1">Multi-pass membrane protein</topology>
    </subcellularLocation>
</comment>
<dbReference type="GO" id="GO:0016324">
    <property type="term" value="C:apical plasma membrane"/>
    <property type="evidence" value="ECO:0007669"/>
    <property type="project" value="TreeGrafter"/>
</dbReference>
<evidence type="ECO:0000313" key="9">
    <source>
        <dbReference type="Proteomes" id="UP000887566"/>
    </source>
</evidence>
<evidence type="ECO:0000256" key="6">
    <source>
        <dbReference type="ARBA" id="ARBA00023136"/>
    </source>
</evidence>
<feature type="transmembrane region" description="Helical" evidence="7">
    <location>
        <begin position="124"/>
        <end position="145"/>
    </location>
</feature>
<name>A0A914X0S3_9BILA</name>
<dbReference type="PRINTS" id="PR00171">
    <property type="entry name" value="SUGRTRNSPORT"/>
</dbReference>
<evidence type="ECO:0000313" key="10">
    <source>
        <dbReference type="WBParaSite" id="PSAMB.scaffold6165size10040.g28001.t1"/>
    </source>
</evidence>
<protein>
    <submittedName>
        <fullName evidence="10">Major facilitator superfamily (MFS) profile domain-containing protein</fullName>
    </submittedName>
</protein>
<keyword evidence="9" id="KW-1185">Reference proteome</keyword>
<organism evidence="9 10">
    <name type="scientific">Plectus sambesii</name>
    <dbReference type="NCBI Taxonomy" id="2011161"/>
    <lineage>
        <taxon>Eukaryota</taxon>
        <taxon>Metazoa</taxon>
        <taxon>Ecdysozoa</taxon>
        <taxon>Nematoda</taxon>
        <taxon>Chromadorea</taxon>
        <taxon>Plectida</taxon>
        <taxon>Plectina</taxon>
        <taxon>Plectoidea</taxon>
        <taxon>Plectidae</taxon>
        <taxon>Plectus</taxon>
    </lineage>
</organism>
<feature type="transmembrane region" description="Helical" evidence="7">
    <location>
        <begin position="99"/>
        <end position="118"/>
    </location>
</feature>
<evidence type="ECO:0000256" key="4">
    <source>
        <dbReference type="ARBA" id="ARBA00022692"/>
    </source>
</evidence>
<dbReference type="Proteomes" id="UP000887566">
    <property type="component" value="Unplaced"/>
</dbReference>
<keyword evidence="3" id="KW-0813">Transport</keyword>
<keyword evidence="6 7" id="KW-0472">Membrane</keyword>
<keyword evidence="4 7" id="KW-0812">Transmembrane</keyword>
<dbReference type="PROSITE" id="PS00217">
    <property type="entry name" value="SUGAR_TRANSPORT_2"/>
    <property type="match status" value="1"/>
</dbReference>
<dbReference type="SUPFAM" id="SSF103473">
    <property type="entry name" value="MFS general substrate transporter"/>
    <property type="match status" value="1"/>
</dbReference>
<sequence>MVQVAIVSNTRSSANRPAQEPTTGGFVILLSAMAAIGGLLFGYDTGIVSSAMLYLPDDPDMTPLSDFFKELIVSVTPGMAGIGSLIAGPASDKFGRKKTILAASGLFALGAIICAAAFDRVILLIGRIILGLAIGLASMIVPIYVGEASPSNIRGRLITGFQLNITFGFVFANIVAGGFSYINPTKIGWRLMVGFAGIPALIQFIGFFFLPESPRWLAEHGQMEEAEKVLDRIYNGQEEWSRFEMNEIKAAQEEEKKAKLEIGAGSGFILGRILKTPHVRKALAIGCLMQMFQQLAGINTLMYYTGAIIKSAGVKD</sequence>
<proteinExistence type="inferred from homology"/>
<dbReference type="PROSITE" id="PS00216">
    <property type="entry name" value="SUGAR_TRANSPORT_1"/>
    <property type="match status" value="1"/>
</dbReference>
<evidence type="ECO:0000256" key="1">
    <source>
        <dbReference type="ARBA" id="ARBA00004141"/>
    </source>
</evidence>
<evidence type="ECO:0000256" key="5">
    <source>
        <dbReference type="ARBA" id="ARBA00022989"/>
    </source>
</evidence>
<evidence type="ECO:0000259" key="8">
    <source>
        <dbReference type="PROSITE" id="PS50850"/>
    </source>
</evidence>
<dbReference type="InterPro" id="IPR050814">
    <property type="entry name" value="Myo-inositol_Transporter"/>
</dbReference>
<dbReference type="InterPro" id="IPR005828">
    <property type="entry name" value="MFS_sugar_transport-like"/>
</dbReference>
<evidence type="ECO:0000256" key="3">
    <source>
        <dbReference type="ARBA" id="ARBA00022448"/>
    </source>
</evidence>